<dbReference type="FunCoup" id="A0A2Y9DV11">
    <property type="interactions" value="55"/>
</dbReference>
<feature type="transmembrane region" description="Helical" evidence="2">
    <location>
        <begin position="398"/>
        <end position="423"/>
    </location>
</feature>
<keyword evidence="2" id="KW-0812">Transmembrane</keyword>
<feature type="region of interest" description="Disordered" evidence="1">
    <location>
        <begin position="470"/>
        <end position="509"/>
    </location>
</feature>
<sequence length="509" mass="54445">MKPFCPVFFLLLFLLTRLGSKAAPSALLPAGSHFPGCGPSATSPGASENSTPEEANSESSGTFDSEPSKTPHAVSPETSPSDFTETSSPALPETSHPESHEAPKPSTFKLSISESPETTKPNLPKTTHPELSETPKPDPAETSHLGSLETPKLNPSKSSHPEFPETPNTGPTETPHQEPSEIPKLNSTEILHPDPDPTKTLDHKTPETHDPDTTQTSNSEFSQTTHLDPTETPYPESHATHNPSPTEIPQTEFSITHYQGATESPMTSAPELSTNLHANMSAPSKDKATALNEVPLNPTRETLAATQPDCPKSPASDSPGTLELKAPHNPGPKGHDAPPPSARIAGPPTPPGPPSKPVPATQRAPQQRSRGERVNTIIVVERVKETGVTLVGRPPGAAGGALCLFLAGTGLLICIFLLLWCLYRRAARHRPFAHHRLRDDDEPVMHLDAQQDPYNLYFYAPNTWVSSHIATKQPSPTPPLPPKLPPPPSGGPPQRLETLSPATLPNNFV</sequence>
<feature type="compositionally biased region" description="Polar residues" evidence="1">
    <location>
        <begin position="108"/>
        <end position="125"/>
    </location>
</feature>
<accession>A0A2Y9DV11</accession>
<dbReference type="KEGG" id="tmu:101352035"/>
<feature type="compositionally biased region" description="Polar residues" evidence="1">
    <location>
        <begin position="500"/>
        <end position="509"/>
    </location>
</feature>
<dbReference type="GeneID" id="101352035"/>
<evidence type="ECO:0000313" key="4">
    <source>
        <dbReference type="Proteomes" id="UP000248480"/>
    </source>
</evidence>
<feature type="compositionally biased region" description="Basic and acidic residues" evidence="1">
    <location>
        <begin position="127"/>
        <end position="141"/>
    </location>
</feature>
<keyword evidence="2" id="KW-1133">Transmembrane helix</keyword>
<keyword evidence="3" id="KW-0732">Signal</keyword>
<evidence type="ECO:0000256" key="3">
    <source>
        <dbReference type="SAM" id="SignalP"/>
    </source>
</evidence>
<feature type="compositionally biased region" description="Basic and acidic residues" evidence="1">
    <location>
        <begin position="191"/>
        <end position="212"/>
    </location>
</feature>
<feature type="compositionally biased region" description="Polar residues" evidence="1">
    <location>
        <begin position="240"/>
        <end position="282"/>
    </location>
</feature>
<proteinExistence type="predicted"/>
<dbReference type="InParanoid" id="A0A2Y9DV11"/>
<dbReference type="PRINTS" id="PR01217">
    <property type="entry name" value="PRICHEXTENSN"/>
</dbReference>
<evidence type="ECO:0000313" key="5">
    <source>
        <dbReference type="RefSeq" id="XP_004381712.1"/>
    </source>
</evidence>
<dbReference type="RefSeq" id="XP_004381712.1">
    <property type="nucleotide sequence ID" value="XM_004381655.1"/>
</dbReference>
<protein>
    <submittedName>
        <fullName evidence="5">Golgi-associated olfactory signaling regulator</fullName>
    </submittedName>
</protein>
<feature type="signal peptide" evidence="3">
    <location>
        <begin position="1"/>
        <end position="22"/>
    </location>
</feature>
<gene>
    <name evidence="5" type="primary">GFY</name>
</gene>
<evidence type="ECO:0000256" key="2">
    <source>
        <dbReference type="SAM" id="Phobius"/>
    </source>
</evidence>
<organism evidence="4 5">
    <name type="scientific">Trichechus manatus latirostris</name>
    <name type="common">Florida manatee</name>
    <dbReference type="NCBI Taxonomy" id="127582"/>
    <lineage>
        <taxon>Eukaryota</taxon>
        <taxon>Metazoa</taxon>
        <taxon>Chordata</taxon>
        <taxon>Craniata</taxon>
        <taxon>Vertebrata</taxon>
        <taxon>Euteleostomi</taxon>
        <taxon>Mammalia</taxon>
        <taxon>Eutheria</taxon>
        <taxon>Afrotheria</taxon>
        <taxon>Sirenia</taxon>
        <taxon>Trichechidae</taxon>
        <taxon>Trichechus</taxon>
    </lineage>
</organism>
<keyword evidence="2" id="KW-0472">Membrane</keyword>
<reference evidence="5" key="1">
    <citation type="submission" date="2025-08" db="UniProtKB">
        <authorList>
            <consortium name="RefSeq"/>
        </authorList>
    </citation>
    <scope>IDENTIFICATION</scope>
</reference>
<keyword evidence="4" id="KW-1185">Reference proteome</keyword>
<dbReference type="Proteomes" id="UP000248480">
    <property type="component" value="Unplaced"/>
</dbReference>
<name>A0A2Y9DV11_TRIMA</name>
<feature type="chain" id="PRO_5016180788" evidence="3">
    <location>
        <begin position="23"/>
        <end position="509"/>
    </location>
</feature>
<feature type="compositionally biased region" description="Polar residues" evidence="1">
    <location>
        <begin position="40"/>
        <end position="65"/>
    </location>
</feature>
<dbReference type="OrthoDB" id="9837867at2759"/>
<evidence type="ECO:0000256" key="1">
    <source>
        <dbReference type="SAM" id="MobiDB-lite"/>
    </source>
</evidence>
<feature type="compositionally biased region" description="Low complexity" evidence="1">
    <location>
        <begin position="165"/>
        <end position="174"/>
    </location>
</feature>
<feature type="compositionally biased region" description="Pro residues" evidence="1">
    <location>
        <begin position="475"/>
        <end position="491"/>
    </location>
</feature>
<feature type="compositionally biased region" description="Polar residues" evidence="1">
    <location>
        <begin position="76"/>
        <end position="89"/>
    </location>
</feature>
<feature type="compositionally biased region" description="Pro residues" evidence="1">
    <location>
        <begin position="337"/>
        <end position="357"/>
    </location>
</feature>
<feature type="compositionally biased region" description="Polar residues" evidence="1">
    <location>
        <begin position="213"/>
        <end position="227"/>
    </location>
</feature>
<feature type="region of interest" description="Disordered" evidence="1">
    <location>
        <begin position="36"/>
        <end position="376"/>
    </location>
</feature>
<dbReference type="AlphaFoldDB" id="A0A2Y9DV11"/>
<dbReference type="CTD" id="100507003"/>